<keyword evidence="4" id="KW-0479">Metal-binding</keyword>
<evidence type="ECO:0000259" key="15">
    <source>
        <dbReference type="PROSITE" id="PS51066"/>
    </source>
</evidence>
<evidence type="ECO:0000256" key="8">
    <source>
        <dbReference type="ARBA" id="ARBA00022833"/>
    </source>
</evidence>
<dbReference type="InterPro" id="IPR035937">
    <property type="entry name" value="FPG_N"/>
</dbReference>
<evidence type="ECO:0000256" key="2">
    <source>
        <dbReference type="ARBA" id="ARBA00009409"/>
    </source>
</evidence>
<evidence type="ECO:0000256" key="5">
    <source>
        <dbReference type="ARBA" id="ARBA00022763"/>
    </source>
</evidence>
<keyword evidence="12" id="KW-0511">Multifunctional enzyme</keyword>
<dbReference type="EMBL" id="RBNH01000007">
    <property type="protein sequence ID" value="RKO24095.1"/>
    <property type="molecule type" value="Genomic_DNA"/>
</dbReference>
<evidence type="ECO:0000256" key="7">
    <source>
        <dbReference type="ARBA" id="ARBA00022801"/>
    </source>
</evidence>
<keyword evidence="13" id="KW-0326">Glycosidase</keyword>
<keyword evidence="6 14" id="KW-0863">Zinc-finger</keyword>
<organism evidence="17 18">
    <name type="scientific">Pseudarthrobacter phenanthrenivorans</name>
    <name type="common">Arthrobacter phenanthrenivorans</name>
    <dbReference type="NCBI Taxonomy" id="361575"/>
    <lineage>
        <taxon>Bacteria</taxon>
        <taxon>Bacillati</taxon>
        <taxon>Actinomycetota</taxon>
        <taxon>Actinomycetes</taxon>
        <taxon>Micrococcales</taxon>
        <taxon>Micrococcaceae</taxon>
        <taxon>Pseudarthrobacter</taxon>
    </lineage>
</organism>
<dbReference type="SMART" id="SM00898">
    <property type="entry name" value="Fapy_DNA_glyco"/>
    <property type="match status" value="1"/>
</dbReference>
<evidence type="ECO:0000256" key="12">
    <source>
        <dbReference type="ARBA" id="ARBA00023268"/>
    </source>
</evidence>
<evidence type="ECO:0000256" key="14">
    <source>
        <dbReference type="PROSITE-ProRule" id="PRU00391"/>
    </source>
</evidence>
<dbReference type="Pfam" id="PF06827">
    <property type="entry name" value="zf-FPG_IleRS"/>
    <property type="match status" value="1"/>
</dbReference>
<accession>A0A3B0FWC4</accession>
<keyword evidence="7" id="KW-0378">Hydrolase</keyword>
<dbReference type="GO" id="GO:0140078">
    <property type="term" value="F:class I DNA-(apurinic or apyrimidinic site) endonuclease activity"/>
    <property type="evidence" value="ECO:0007669"/>
    <property type="project" value="UniProtKB-EC"/>
</dbReference>
<dbReference type="Pfam" id="PF06831">
    <property type="entry name" value="H2TH"/>
    <property type="match status" value="1"/>
</dbReference>
<dbReference type="CDD" id="cd08970">
    <property type="entry name" value="AcNei1_N"/>
    <property type="match status" value="1"/>
</dbReference>
<evidence type="ECO:0000256" key="10">
    <source>
        <dbReference type="ARBA" id="ARBA00023204"/>
    </source>
</evidence>
<feature type="domain" description="FPG-type" evidence="15">
    <location>
        <begin position="287"/>
        <end position="321"/>
    </location>
</feature>
<keyword evidence="11" id="KW-0456">Lyase</keyword>
<evidence type="ECO:0000256" key="3">
    <source>
        <dbReference type="ARBA" id="ARBA00012720"/>
    </source>
</evidence>
<dbReference type="SMART" id="SM01232">
    <property type="entry name" value="H2TH"/>
    <property type="match status" value="1"/>
</dbReference>
<sequence>MPEGHSVRRLARQFGDVFGGRRLSVSSPQGRFTAGAALLDGHRMTAADAHGKHLFLHFDNALVLHVHLGLYGAWSFGGDSTFTGSSSIGAPRRIGEQETYAAAADDDADGGGDAGYAGPPAPVGAVRVRLAASNGWADLRGATTCETITAAEADAVLDRLGPDPLRNLRGDAGRFAANLQGRKAPLAALLMDQKIIAGVGNVYRAEVLFRRRLDPWLPGSEVPDPAARRLWRDVVSVMNDGVADGRIITTPPKYWSDHGKAAGRAGAARAAEIPKSETYPARDNAHFVYKRDGLPCRVCGTTVLMSELVGRKLYWCPSCQKS</sequence>
<evidence type="ECO:0000256" key="6">
    <source>
        <dbReference type="ARBA" id="ARBA00022771"/>
    </source>
</evidence>
<dbReference type="PROSITE" id="PS51066">
    <property type="entry name" value="ZF_FPG_2"/>
    <property type="match status" value="1"/>
</dbReference>
<evidence type="ECO:0000256" key="1">
    <source>
        <dbReference type="ARBA" id="ARBA00001947"/>
    </source>
</evidence>
<dbReference type="SUPFAM" id="SSF46946">
    <property type="entry name" value="S13-like H2TH domain"/>
    <property type="match status" value="1"/>
</dbReference>
<dbReference type="SUPFAM" id="SSF81624">
    <property type="entry name" value="N-terminal domain of MutM-like DNA repair proteins"/>
    <property type="match status" value="1"/>
</dbReference>
<dbReference type="EC" id="4.2.99.18" evidence="3"/>
<comment type="cofactor">
    <cofactor evidence="1">
        <name>Zn(2+)</name>
        <dbReference type="ChEBI" id="CHEBI:29105"/>
    </cofactor>
</comment>
<dbReference type="Proteomes" id="UP000273159">
    <property type="component" value="Unassembled WGS sequence"/>
</dbReference>
<keyword evidence="5" id="KW-0227">DNA damage</keyword>
<evidence type="ECO:0000259" key="16">
    <source>
        <dbReference type="PROSITE" id="PS51068"/>
    </source>
</evidence>
<protein>
    <recommendedName>
        <fullName evidence="3">DNA-(apurinic or apyrimidinic site) lyase</fullName>
        <ecNumber evidence="3">4.2.99.18</ecNumber>
    </recommendedName>
</protein>
<proteinExistence type="inferred from homology"/>
<dbReference type="InterPro" id="IPR010979">
    <property type="entry name" value="Ribosomal_uS13-like_H2TH"/>
</dbReference>
<dbReference type="Pfam" id="PF01149">
    <property type="entry name" value="Fapy_DNA_glyco"/>
    <property type="match status" value="1"/>
</dbReference>
<keyword evidence="10" id="KW-0234">DNA repair</keyword>
<comment type="caution">
    <text evidence="17">The sequence shown here is derived from an EMBL/GenBank/DDBJ whole genome shotgun (WGS) entry which is preliminary data.</text>
</comment>
<evidence type="ECO:0000256" key="4">
    <source>
        <dbReference type="ARBA" id="ARBA00022723"/>
    </source>
</evidence>
<keyword evidence="9" id="KW-0238">DNA-binding</keyword>
<gene>
    <name evidence="17" type="ORF">D7Z96_09420</name>
</gene>
<evidence type="ECO:0000313" key="17">
    <source>
        <dbReference type="EMBL" id="RKO24095.1"/>
    </source>
</evidence>
<dbReference type="Gene3D" id="3.20.190.10">
    <property type="entry name" value="MutM-like, N-terminal"/>
    <property type="match status" value="1"/>
</dbReference>
<name>A0A3B0FWC4_PSEPS</name>
<dbReference type="PROSITE" id="PS51068">
    <property type="entry name" value="FPG_CAT"/>
    <property type="match status" value="1"/>
</dbReference>
<dbReference type="InterPro" id="IPR010663">
    <property type="entry name" value="Znf_FPG/IleRS"/>
</dbReference>
<dbReference type="SUPFAM" id="SSF57716">
    <property type="entry name" value="Glucocorticoid receptor-like (DNA-binding domain)"/>
    <property type="match status" value="1"/>
</dbReference>
<dbReference type="InterPro" id="IPR015886">
    <property type="entry name" value="H2TH_FPG"/>
</dbReference>
<dbReference type="PANTHER" id="PTHR42697">
    <property type="entry name" value="ENDONUCLEASE 8"/>
    <property type="match status" value="1"/>
</dbReference>
<dbReference type="InterPro" id="IPR012319">
    <property type="entry name" value="FPG_cat"/>
</dbReference>
<evidence type="ECO:0000256" key="9">
    <source>
        <dbReference type="ARBA" id="ARBA00023125"/>
    </source>
</evidence>
<dbReference type="GO" id="GO:0006284">
    <property type="term" value="P:base-excision repair"/>
    <property type="evidence" value="ECO:0007669"/>
    <property type="project" value="InterPro"/>
</dbReference>
<dbReference type="GO" id="GO:0003684">
    <property type="term" value="F:damaged DNA binding"/>
    <property type="evidence" value="ECO:0007669"/>
    <property type="project" value="InterPro"/>
</dbReference>
<evidence type="ECO:0000313" key="18">
    <source>
        <dbReference type="Proteomes" id="UP000273159"/>
    </source>
</evidence>
<dbReference type="RefSeq" id="WP_120692327.1">
    <property type="nucleotide sequence ID" value="NZ_RBNH01000007.1"/>
</dbReference>
<reference evidence="18" key="2">
    <citation type="submission" date="2018-10" db="EMBL/GenBank/DDBJ databases">
        <authorList>
            <person name="Wang Y."/>
            <person name="Wang J."/>
            <person name="Yang X."/>
            <person name="Wang Z."/>
            <person name="Huang Y."/>
        </authorList>
    </citation>
    <scope>NUCLEOTIDE SEQUENCE [LARGE SCALE GENOMIC DNA]</scope>
    <source>
        <strain evidence="18">J015</strain>
    </source>
</reference>
<dbReference type="Gene3D" id="1.10.8.50">
    <property type="match status" value="1"/>
</dbReference>
<evidence type="ECO:0000256" key="11">
    <source>
        <dbReference type="ARBA" id="ARBA00023239"/>
    </source>
</evidence>
<keyword evidence="8" id="KW-0862">Zinc</keyword>
<dbReference type="GO" id="GO:0008270">
    <property type="term" value="F:zinc ion binding"/>
    <property type="evidence" value="ECO:0007669"/>
    <property type="project" value="UniProtKB-KW"/>
</dbReference>
<dbReference type="PANTHER" id="PTHR42697:SF3">
    <property type="entry name" value="ENDONUCLEASE 8 1"/>
    <property type="match status" value="1"/>
</dbReference>
<comment type="similarity">
    <text evidence="2">Belongs to the FPG family.</text>
</comment>
<feature type="domain" description="Formamidopyrimidine-DNA glycosylase catalytic" evidence="16">
    <location>
        <begin position="2"/>
        <end position="89"/>
    </location>
</feature>
<dbReference type="AlphaFoldDB" id="A0A3B0FWC4"/>
<dbReference type="InterPro" id="IPR000214">
    <property type="entry name" value="Znf_DNA_glyclase/AP_lyase"/>
</dbReference>
<reference evidence="17 18" key="1">
    <citation type="submission" date="2018-10" db="EMBL/GenBank/DDBJ databases">
        <title>Genome-guide identification and characterization of bacteria that degrade polycyclic aromatic hydrocarbons and resist hexavalent chromium simultaneously.</title>
        <authorList>
            <person name="Feng H."/>
        </authorList>
    </citation>
    <scope>NUCLEOTIDE SEQUENCE [LARGE SCALE GENOMIC DNA]</scope>
    <source>
        <strain evidence="17 18">J015</strain>
    </source>
</reference>
<evidence type="ECO:0000256" key="13">
    <source>
        <dbReference type="ARBA" id="ARBA00023295"/>
    </source>
</evidence>
<dbReference type="GO" id="GO:0000703">
    <property type="term" value="F:oxidized pyrimidine nucleobase lesion DNA N-glycosylase activity"/>
    <property type="evidence" value="ECO:0007669"/>
    <property type="project" value="TreeGrafter"/>
</dbReference>